<keyword evidence="2 5" id="KW-0732">Signal</keyword>
<evidence type="ECO:0000256" key="4">
    <source>
        <dbReference type="SAM" id="MobiDB-lite"/>
    </source>
</evidence>
<feature type="region of interest" description="Disordered" evidence="4">
    <location>
        <begin position="26"/>
        <end position="85"/>
    </location>
</feature>
<evidence type="ECO:0000313" key="8">
    <source>
        <dbReference type="Proteomes" id="UP000314251"/>
    </source>
</evidence>
<dbReference type="InterPro" id="IPR013595">
    <property type="entry name" value="Pept_S33_TAP-like_C"/>
</dbReference>
<dbReference type="GO" id="GO:0016787">
    <property type="term" value="F:hydrolase activity"/>
    <property type="evidence" value="ECO:0007669"/>
    <property type="project" value="UniProtKB-KW"/>
</dbReference>
<name>A0A5N6ASW0_9ACTN</name>
<evidence type="ECO:0000256" key="3">
    <source>
        <dbReference type="ARBA" id="ARBA00022801"/>
    </source>
</evidence>
<dbReference type="Pfam" id="PF08386">
    <property type="entry name" value="Abhydrolase_4"/>
    <property type="match status" value="1"/>
</dbReference>
<protein>
    <submittedName>
        <fullName evidence="7">Alpha/beta fold hydrolase</fullName>
    </submittedName>
</protein>
<dbReference type="AlphaFoldDB" id="A0A5N6ASW0"/>
<feature type="compositionally biased region" description="Basic and acidic residues" evidence="4">
    <location>
        <begin position="31"/>
        <end position="41"/>
    </location>
</feature>
<evidence type="ECO:0000259" key="6">
    <source>
        <dbReference type="Pfam" id="PF08386"/>
    </source>
</evidence>
<organism evidence="7 8">
    <name type="scientific">Streptomyces mimosae</name>
    <dbReference type="NCBI Taxonomy" id="2586635"/>
    <lineage>
        <taxon>Bacteria</taxon>
        <taxon>Bacillati</taxon>
        <taxon>Actinomycetota</taxon>
        <taxon>Actinomycetes</taxon>
        <taxon>Kitasatosporales</taxon>
        <taxon>Streptomycetaceae</taxon>
        <taxon>Streptomyces</taxon>
    </lineage>
</organism>
<dbReference type="PANTHER" id="PTHR43248:SF29">
    <property type="entry name" value="TRIPEPTIDYL AMINOPEPTIDASE"/>
    <property type="match status" value="1"/>
</dbReference>
<gene>
    <name evidence="7" type="ORF">FH607_002465</name>
</gene>
<dbReference type="Proteomes" id="UP000314251">
    <property type="component" value="Unassembled WGS sequence"/>
</dbReference>
<reference evidence="7" key="1">
    <citation type="submission" date="2019-10" db="EMBL/GenBank/DDBJ databases">
        <title>Nonomuraea sp. nov., isolated from Phyllanthus amarus.</title>
        <authorList>
            <person name="Klykleung N."/>
            <person name="Tanasupawat S."/>
        </authorList>
    </citation>
    <scope>NUCLEOTIDE SEQUENCE [LARGE SCALE GENOMIC DNA]</scope>
    <source>
        <strain evidence="7">3MP-10</strain>
    </source>
</reference>
<evidence type="ECO:0000313" key="7">
    <source>
        <dbReference type="EMBL" id="KAB8171193.1"/>
    </source>
</evidence>
<dbReference type="Gene3D" id="3.40.50.1820">
    <property type="entry name" value="alpha/beta hydrolase"/>
    <property type="match status" value="1"/>
</dbReference>
<dbReference type="InterPro" id="IPR051601">
    <property type="entry name" value="Serine_prot/Carboxylest_S33"/>
</dbReference>
<dbReference type="OrthoDB" id="4498590at2"/>
<dbReference type="PANTHER" id="PTHR43248">
    <property type="entry name" value="2-SUCCINYL-6-HYDROXY-2,4-CYCLOHEXADIENE-1-CARBOXYLATE SYNTHASE"/>
    <property type="match status" value="1"/>
</dbReference>
<keyword evidence="3 7" id="KW-0378">Hydrolase</keyword>
<feature type="chain" id="PRO_5039233220" evidence="5">
    <location>
        <begin position="26"/>
        <end position="545"/>
    </location>
</feature>
<feature type="signal peptide" evidence="5">
    <location>
        <begin position="1"/>
        <end position="25"/>
    </location>
</feature>
<dbReference type="InterPro" id="IPR029058">
    <property type="entry name" value="AB_hydrolase_fold"/>
</dbReference>
<comment type="caution">
    <text evidence="7">The sequence shown here is derived from an EMBL/GenBank/DDBJ whole genome shotgun (WGS) entry which is preliminary data.</text>
</comment>
<keyword evidence="8" id="KW-1185">Reference proteome</keyword>
<dbReference type="PROSITE" id="PS51257">
    <property type="entry name" value="PROKAR_LIPOPROTEIN"/>
    <property type="match status" value="1"/>
</dbReference>
<comment type="similarity">
    <text evidence="1">Belongs to the peptidase S33 family.</text>
</comment>
<evidence type="ECO:0000256" key="2">
    <source>
        <dbReference type="ARBA" id="ARBA00022729"/>
    </source>
</evidence>
<feature type="domain" description="Peptidase S33 tripeptidyl aminopeptidase-like C-terminal" evidence="6">
    <location>
        <begin position="437"/>
        <end position="543"/>
    </location>
</feature>
<evidence type="ECO:0000256" key="1">
    <source>
        <dbReference type="ARBA" id="ARBA00010088"/>
    </source>
</evidence>
<proteinExistence type="inferred from homology"/>
<dbReference type="SUPFAM" id="SSF53474">
    <property type="entry name" value="alpha/beta-Hydrolases"/>
    <property type="match status" value="1"/>
</dbReference>
<sequence>MRHMRTHISRAVAATALLALTAACTSGGSDRPGERSGDRSSEPAAGYQGLPDELGRQSPEWVECPAPSASQDPLATAPPEGLDDGTGWECADLTVPLDYDEPEGETIELALLRAVSPASDEERLGSLVFNFGGPGGSGVATLPQTGESFDALRQGGWDLVSFDPRGVGESEGVVCLSDAERDAATQELGSPPDTAEERRIAERQEEEFVDACVANSGDLLPHVSTANAARDLDLMRHVLGDERLNYFGISYGTQLGATYANLFPDRVGRTVLDAVVDPSDDPVQQGLLDAQGFQRALDHYLEDCVQQPDCPAGETPAEGSRWISQFLAELEEEPLPTRQDPAGRELTAVLAYTGIASTLYSEESWQYLTQGLAEARDEGTGDLLLLLNDIYSGRDPVSGAYSTQEPSFTAIRCADRPGGMSEEEALAHEAEFVEASEVFGPYMVWSLAGCAEDWPVTEAADPPDYDATGAAEPLLLLATTGDPATPIEGAERMREAMGGGEVAPLLRWDGEGHGAYLSEDPCVLDAVNSWLLDGEIPADDTNCPA</sequence>
<dbReference type="EMBL" id="VDLY02000001">
    <property type="protein sequence ID" value="KAB8171193.1"/>
    <property type="molecule type" value="Genomic_DNA"/>
</dbReference>
<accession>A0A5N6ASW0</accession>
<evidence type="ECO:0000256" key="5">
    <source>
        <dbReference type="SAM" id="SignalP"/>
    </source>
</evidence>